<evidence type="ECO:0000256" key="2">
    <source>
        <dbReference type="ARBA" id="ARBA00004613"/>
    </source>
</evidence>
<dbReference type="PaxDb" id="3055-EDP09961"/>
<comment type="subcellular location">
    <subcellularLocation>
        <location evidence="2">Secreted</location>
    </subcellularLocation>
</comment>
<evidence type="ECO:0000256" key="3">
    <source>
        <dbReference type="ARBA" id="ARBA00005641"/>
    </source>
</evidence>
<protein>
    <recommendedName>
        <fullName evidence="4">mannan endo-1,4-beta-mannosidase</fullName>
        <ecNumber evidence="4">3.2.1.78</ecNumber>
    </recommendedName>
</protein>
<accession>A0A2K3E7V8</accession>
<dbReference type="Pfam" id="PF26410">
    <property type="entry name" value="GH5_mannosidase"/>
    <property type="match status" value="1"/>
</dbReference>
<evidence type="ECO:0000313" key="11">
    <source>
        <dbReference type="EMBL" id="PNW88868.1"/>
    </source>
</evidence>
<reference evidence="11 12" key="1">
    <citation type="journal article" date="2007" name="Science">
        <title>The Chlamydomonas genome reveals the evolution of key animal and plant functions.</title>
        <authorList>
            <person name="Merchant S.S."/>
            <person name="Prochnik S.E."/>
            <person name="Vallon O."/>
            <person name="Harris E.H."/>
            <person name="Karpowicz S.J."/>
            <person name="Witman G.B."/>
            <person name="Terry A."/>
            <person name="Salamov A."/>
            <person name="Fritz-Laylin L.K."/>
            <person name="Marechal-Drouard L."/>
            <person name="Marshall W.F."/>
            <person name="Qu L.H."/>
            <person name="Nelson D.R."/>
            <person name="Sanderfoot A.A."/>
            <person name="Spalding M.H."/>
            <person name="Kapitonov V.V."/>
            <person name="Ren Q."/>
            <person name="Ferris P."/>
            <person name="Lindquist E."/>
            <person name="Shapiro H."/>
            <person name="Lucas S.M."/>
            <person name="Grimwood J."/>
            <person name="Schmutz J."/>
            <person name="Cardol P."/>
            <person name="Cerutti H."/>
            <person name="Chanfreau G."/>
            <person name="Chen C.L."/>
            <person name="Cognat V."/>
            <person name="Croft M.T."/>
            <person name="Dent R."/>
            <person name="Dutcher S."/>
            <person name="Fernandez E."/>
            <person name="Fukuzawa H."/>
            <person name="Gonzalez-Ballester D."/>
            <person name="Gonzalez-Halphen D."/>
            <person name="Hallmann A."/>
            <person name="Hanikenne M."/>
            <person name="Hippler M."/>
            <person name="Inwood W."/>
            <person name="Jabbari K."/>
            <person name="Kalanon M."/>
            <person name="Kuras R."/>
            <person name="Lefebvre P.A."/>
            <person name="Lemaire S.D."/>
            <person name="Lobanov A.V."/>
            <person name="Lohr M."/>
            <person name="Manuell A."/>
            <person name="Meier I."/>
            <person name="Mets L."/>
            <person name="Mittag M."/>
            <person name="Mittelmeier T."/>
            <person name="Moroney J.V."/>
            <person name="Moseley J."/>
            <person name="Napoli C."/>
            <person name="Nedelcu A.M."/>
            <person name="Niyogi K."/>
            <person name="Novoselov S.V."/>
            <person name="Paulsen I.T."/>
            <person name="Pazour G."/>
            <person name="Purton S."/>
            <person name="Ral J.P."/>
            <person name="Riano-Pachon D.M."/>
            <person name="Riekhof W."/>
            <person name="Rymarquis L."/>
            <person name="Schroda M."/>
            <person name="Stern D."/>
            <person name="Umen J."/>
            <person name="Willows R."/>
            <person name="Wilson N."/>
            <person name="Zimmer S.L."/>
            <person name="Allmer J."/>
            <person name="Balk J."/>
            <person name="Bisova K."/>
            <person name="Chen C.J."/>
            <person name="Elias M."/>
            <person name="Gendler K."/>
            <person name="Hauser C."/>
            <person name="Lamb M.R."/>
            <person name="Ledford H."/>
            <person name="Long J.C."/>
            <person name="Minagawa J."/>
            <person name="Page M.D."/>
            <person name="Pan J."/>
            <person name="Pootakham W."/>
            <person name="Roje S."/>
            <person name="Rose A."/>
            <person name="Stahlberg E."/>
            <person name="Terauchi A.M."/>
            <person name="Yang P."/>
            <person name="Ball S."/>
            <person name="Bowler C."/>
            <person name="Dieckmann C.L."/>
            <person name="Gladyshev V.N."/>
            <person name="Green P."/>
            <person name="Jorgensen R."/>
            <person name="Mayfield S."/>
            <person name="Mueller-Roeber B."/>
            <person name="Rajamani S."/>
            <person name="Sayre R.T."/>
            <person name="Brokstein P."/>
            <person name="Dubchak I."/>
            <person name="Goodstein D."/>
            <person name="Hornick L."/>
            <person name="Huang Y.W."/>
            <person name="Jhaveri J."/>
            <person name="Luo Y."/>
            <person name="Martinez D."/>
            <person name="Ngau W.C."/>
            <person name="Otillar B."/>
            <person name="Poliakov A."/>
            <person name="Porter A."/>
            <person name="Szajkowski L."/>
            <person name="Werner G."/>
            <person name="Zhou K."/>
            <person name="Grigoriev I.V."/>
            <person name="Rokhsar D.S."/>
            <person name="Grossman A.R."/>
        </authorList>
    </citation>
    <scope>NUCLEOTIDE SEQUENCE [LARGE SCALE GENOMIC DNA]</scope>
    <source>
        <strain evidence="12">CC-503</strain>
    </source>
</reference>
<name>A0A2K3E7V8_CHLRE</name>
<dbReference type="InterPro" id="IPR017853">
    <property type="entry name" value="GH"/>
</dbReference>
<comment type="catalytic activity">
    <reaction evidence="1">
        <text>Random hydrolysis of (1-&gt;4)-beta-D-mannosidic linkages in mannans, galactomannans and glucomannans.</text>
        <dbReference type="EC" id="3.2.1.78"/>
    </reaction>
</comment>
<dbReference type="EC" id="3.2.1.78" evidence="4"/>
<dbReference type="PANTHER" id="PTHR31451">
    <property type="match status" value="1"/>
</dbReference>
<keyword evidence="6" id="KW-0732">Signal</keyword>
<dbReference type="GO" id="GO:0016985">
    <property type="term" value="F:mannan endo-1,4-beta-mannosidase activity"/>
    <property type="evidence" value="ECO:0000318"/>
    <property type="project" value="GO_Central"/>
</dbReference>
<organism evidence="11 12">
    <name type="scientific">Chlamydomonas reinhardtii</name>
    <name type="common">Chlamydomonas smithii</name>
    <dbReference type="NCBI Taxonomy" id="3055"/>
    <lineage>
        <taxon>Eukaryota</taxon>
        <taxon>Viridiplantae</taxon>
        <taxon>Chlorophyta</taxon>
        <taxon>core chlorophytes</taxon>
        <taxon>Chlorophyceae</taxon>
        <taxon>CS clade</taxon>
        <taxon>Chlamydomonadales</taxon>
        <taxon>Chlamydomonadaceae</taxon>
        <taxon>Chlamydomonas</taxon>
    </lineage>
</organism>
<keyword evidence="8" id="KW-0326">Glycosidase</keyword>
<dbReference type="SUPFAM" id="SSF51445">
    <property type="entry name" value="(Trans)glycosidases"/>
    <property type="match status" value="1"/>
</dbReference>
<dbReference type="Proteomes" id="UP000006906">
    <property type="component" value="Chromosome 1"/>
</dbReference>
<evidence type="ECO:0000259" key="10">
    <source>
        <dbReference type="Pfam" id="PF26410"/>
    </source>
</evidence>
<evidence type="ECO:0000256" key="9">
    <source>
        <dbReference type="SAM" id="MobiDB-lite"/>
    </source>
</evidence>
<evidence type="ECO:0000256" key="5">
    <source>
        <dbReference type="ARBA" id="ARBA00022525"/>
    </source>
</evidence>
<dbReference type="RefSeq" id="XP_042928833.1">
    <property type="nucleotide sequence ID" value="XM_043058919.1"/>
</dbReference>
<gene>
    <name evidence="11" type="ORF">CHLRE_01g048350v5</name>
</gene>
<dbReference type="PANTHER" id="PTHR31451:SF39">
    <property type="entry name" value="MANNAN ENDO-1,4-BETA-MANNOSIDASE 1"/>
    <property type="match status" value="1"/>
</dbReference>
<dbReference type="Gene3D" id="3.20.20.80">
    <property type="entry name" value="Glycosidases"/>
    <property type="match status" value="1"/>
</dbReference>
<dbReference type="GO" id="GO:0005576">
    <property type="term" value="C:extracellular region"/>
    <property type="evidence" value="ECO:0007669"/>
    <property type="project" value="UniProtKB-SubCell"/>
</dbReference>
<dbReference type="GeneID" id="5715702"/>
<dbReference type="OrthoDB" id="406631at2759"/>
<evidence type="ECO:0000256" key="6">
    <source>
        <dbReference type="ARBA" id="ARBA00022729"/>
    </source>
</evidence>
<keyword evidence="12" id="KW-1185">Reference proteome</keyword>
<dbReference type="Gramene" id="PNW88868">
    <property type="protein sequence ID" value="PNW88868"/>
    <property type="gene ID" value="CHLRE_01g048350v5"/>
</dbReference>
<evidence type="ECO:0000256" key="1">
    <source>
        <dbReference type="ARBA" id="ARBA00001678"/>
    </source>
</evidence>
<dbReference type="FunCoup" id="A0A2K3E7V8">
    <property type="interactions" value="192"/>
</dbReference>
<proteinExistence type="inferred from homology"/>
<evidence type="ECO:0000313" key="12">
    <source>
        <dbReference type="Proteomes" id="UP000006906"/>
    </source>
</evidence>
<dbReference type="KEGG" id="cre:CHLRE_01g048350v5"/>
<dbReference type="STRING" id="3055.A0A2K3E7V8"/>
<dbReference type="FunFam" id="3.20.20.80:FF:000465">
    <property type="entry name" value="Carbohydrate hydrolase-related protein"/>
    <property type="match status" value="1"/>
</dbReference>
<evidence type="ECO:0000256" key="8">
    <source>
        <dbReference type="ARBA" id="ARBA00023295"/>
    </source>
</evidence>
<dbReference type="InterPro" id="IPR001547">
    <property type="entry name" value="Glyco_hydro_5"/>
</dbReference>
<feature type="compositionally biased region" description="Acidic residues" evidence="9">
    <location>
        <begin position="436"/>
        <end position="446"/>
    </location>
</feature>
<dbReference type="InterPro" id="IPR045053">
    <property type="entry name" value="MAN-like"/>
</dbReference>
<dbReference type="InParanoid" id="A0A2K3E7V8"/>
<keyword evidence="5" id="KW-0964">Secreted</keyword>
<keyword evidence="7" id="KW-0378">Hydrolase</keyword>
<dbReference type="AlphaFoldDB" id="A0A2K3E7V8"/>
<dbReference type="EMBL" id="CM008962">
    <property type="protein sequence ID" value="PNW88868.1"/>
    <property type="molecule type" value="Genomic_DNA"/>
</dbReference>
<sequence>MSASQKCFVQRKGTRLVVGSDSFYFAGANCHYLLTHAANESQRPLVLEVLDDAQRLNLTVLRCWAFCDGPDEWNALQREPGQLCEHVLEGLDWLVEEAGRRGLRLLLVLTNYWPDYGGMPAYVRWRFGIPDRSSHDTKTHPTSLFYTDPQCQATFRRATGALLARVNRRTGLPYAADPTIMGWELANEPRCEGPGGADMVREFVWSTAEFVKRLAPRQLVTVGLEGFFGASTPDLLQHNPYSSASSHGSDFAAVFAHPALDFASIHLYPDQWCPPATPRAELKNFMRSWIRSHAALCGERLNKPLVLSEFGKRDPMTYHGRDCSHHMNRMEAFTEVLDCCMELATAGGPLAGVCAWMLAARQYPDYDGYTLKLGPPSTTPAGAGGARRSCELQAAHAAKGDVAPAPAGEAEWGSGRLDLGRDTGPLRDIQESAQEGAEEEQNDEEEQSHWKDQDQHPGAPPMGTKQGGGRSSCGDSDVRLFGATSGSSTAAQKTAAADGGPQQVPQVLHYSQYIYSGHCNQADEPAVEALQQYGAVMKRLCLLGPSAVAWASGSGEQEAGPKGVSTASGRNGGSWWCGLPTACFGRGRKHPD</sequence>
<feature type="compositionally biased region" description="Basic and acidic residues" evidence="9">
    <location>
        <begin position="418"/>
        <end position="430"/>
    </location>
</feature>
<comment type="similarity">
    <text evidence="3">Belongs to the glycosyl hydrolase 5 (cellulase A) family.</text>
</comment>
<evidence type="ECO:0000256" key="7">
    <source>
        <dbReference type="ARBA" id="ARBA00022801"/>
    </source>
</evidence>
<evidence type="ECO:0000256" key="4">
    <source>
        <dbReference type="ARBA" id="ARBA00012706"/>
    </source>
</evidence>
<feature type="region of interest" description="Disordered" evidence="9">
    <location>
        <begin position="397"/>
        <end position="486"/>
    </location>
</feature>
<feature type="domain" description="Glycoside hydrolase family 5" evidence="10">
    <location>
        <begin position="8"/>
        <end position="360"/>
    </location>
</feature>
<dbReference type="ExpressionAtlas" id="A0A2K3E7V8">
    <property type="expression patterns" value="baseline and differential"/>
</dbReference>